<protein>
    <submittedName>
        <fullName evidence="1">Uncharacterized protein</fullName>
    </submittedName>
</protein>
<dbReference type="AlphaFoldDB" id="A0A0E3LN85"/>
<name>A0A0E3LN85_METBA</name>
<sequence>MKFWLLKAAGTLEDEELILENSVITIGWAEFPDLSGVRNEAQVKKIMLEKYPGMQEERSSAWTGEIYSFITKIKKGDFVAVPLKTRNEMLIGKVTGDYEYRQISDFIRHIRSVSWSKTIPKGDFEEEYDVDLSSPETLSLIEAGPEKFLEITEIKTLGVLLEELNFTLDELGSLKERLLELTYRLAETEEISEVRKIAAEMGKMLKEK</sequence>
<proteinExistence type="predicted"/>
<evidence type="ECO:0000313" key="2">
    <source>
        <dbReference type="Proteomes" id="UP000033033"/>
    </source>
</evidence>
<evidence type="ECO:0000313" key="1">
    <source>
        <dbReference type="EMBL" id="AKB54331.1"/>
    </source>
</evidence>
<accession>A0A0E3LN85</accession>
<gene>
    <name evidence="1" type="ORF">MSBRM_1333</name>
</gene>
<keyword evidence="2" id="KW-1185">Reference proteome</keyword>
<dbReference type="Proteomes" id="UP000033033">
    <property type="component" value="Chromosome"/>
</dbReference>
<dbReference type="HOGENOM" id="CLU_1318526_0_0_2"/>
<dbReference type="KEGG" id="mby:MSBRM_1333"/>
<reference evidence="1 2" key="1">
    <citation type="submission" date="2014-07" db="EMBL/GenBank/DDBJ databases">
        <title>Methanogenic archaea and the global carbon cycle.</title>
        <authorList>
            <person name="Henriksen J.R."/>
            <person name="Luke J."/>
            <person name="Reinhart S."/>
            <person name="Benedict M.N."/>
            <person name="Youngblut N.D."/>
            <person name="Metcalf M.E."/>
            <person name="Whitaker R.J."/>
            <person name="Metcalf W.W."/>
        </authorList>
    </citation>
    <scope>NUCLEOTIDE SEQUENCE [LARGE SCALE GENOMIC DNA]</scope>
    <source>
        <strain evidence="1 2">MS</strain>
    </source>
</reference>
<organism evidence="1 2">
    <name type="scientific">Methanosarcina barkeri MS</name>
    <dbReference type="NCBI Taxonomy" id="1434108"/>
    <lineage>
        <taxon>Archaea</taxon>
        <taxon>Methanobacteriati</taxon>
        <taxon>Methanobacteriota</taxon>
        <taxon>Stenosarchaea group</taxon>
        <taxon>Methanomicrobia</taxon>
        <taxon>Methanosarcinales</taxon>
        <taxon>Methanosarcinaceae</taxon>
        <taxon>Methanosarcina</taxon>
    </lineage>
</organism>
<dbReference type="GeneID" id="24844572"/>
<dbReference type="RefSeq" id="WP_048118457.1">
    <property type="nucleotide sequence ID" value="NZ_CP009528.1"/>
</dbReference>
<dbReference type="EMBL" id="CP009528">
    <property type="protein sequence ID" value="AKB54331.1"/>
    <property type="molecule type" value="Genomic_DNA"/>
</dbReference>
<dbReference type="PATRIC" id="fig|1434108.4.peg.1652"/>